<evidence type="ECO:0000313" key="2">
    <source>
        <dbReference type="Proteomes" id="UP000800082"/>
    </source>
</evidence>
<dbReference type="GeneID" id="54351411"/>
<keyword evidence="2" id="KW-1185">Reference proteome</keyword>
<dbReference type="RefSeq" id="XP_033445028.1">
    <property type="nucleotide sequence ID" value="XM_033593743.1"/>
</dbReference>
<evidence type="ECO:0000313" key="1">
    <source>
        <dbReference type="EMBL" id="KAF1924776.1"/>
    </source>
</evidence>
<protein>
    <submittedName>
        <fullName evidence="1">Uncharacterized protein</fullName>
    </submittedName>
</protein>
<name>A0A6A5RE09_9PLEO</name>
<reference evidence="1" key="1">
    <citation type="journal article" date="2020" name="Stud. Mycol.">
        <title>101 Dothideomycetes genomes: a test case for predicting lifestyles and emergence of pathogens.</title>
        <authorList>
            <person name="Haridas S."/>
            <person name="Albert R."/>
            <person name="Binder M."/>
            <person name="Bloem J."/>
            <person name="Labutti K."/>
            <person name="Salamov A."/>
            <person name="Andreopoulos B."/>
            <person name="Baker S."/>
            <person name="Barry K."/>
            <person name="Bills G."/>
            <person name="Bluhm B."/>
            <person name="Cannon C."/>
            <person name="Castanera R."/>
            <person name="Culley D."/>
            <person name="Daum C."/>
            <person name="Ezra D."/>
            <person name="Gonzalez J."/>
            <person name="Henrissat B."/>
            <person name="Kuo A."/>
            <person name="Liang C."/>
            <person name="Lipzen A."/>
            <person name="Lutzoni F."/>
            <person name="Magnuson J."/>
            <person name="Mondo S."/>
            <person name="Nolan M."/>
            <person name="Ohm R."/>
            <person name="Pangilinan J."/>
            <person name="Park H.-J."/>
            <person name="Ramirez L."/>
            <person name="Alfaro M."/>
            <person name="Sun H."/>
            <person name="Tritt A."/>
            <person name="Yoshinaga Y."/>
            <person name="Zwiers L.-H."/>
            <person name="Turgeon B."/>
            <person name="Goodwin S."/>
            <person name="Spatafora J."/>
            <person name="Crous P."/>
            <person name="Grigoriev I."/>
        </authorList>
    </citation>
    <scope>NUCLEOTIDE SEQUENCE</scope>
    <source>
        <strain evidence="1">CBS 183.55</strain>
    </source>
</reference>
<dbReference type="Proteomes" id="UP000800082">
    <property type="component" value="Unassembled WGS sequence"/>
</dbReference>
<organism evidence="1 2">
    <name type="scientific">Didymella exigua CBS 183.55</name>
    <dbReference type="NCBI Taxonomy" id="1150837"/>
    <lineage>
        <taxon>Eukaryota</taxon>
        <taxon>Fungi</taxon>
        <taxon>Dikarya</taxon>
        <taxon>Ascomycota</taxon>
        <taxon>Pezizomycotina</taxon>
        <taxon>Dothideomycetes</taxon>
        <taxon>Pleosporomycetidae</taxon>
        <taxon>Pleosporales</taxon>
        <taxon>Pleosporineae</taxon>
        <taxon>Didymellaceae</taxon>
        <taxon>Didymella</taxon>
    </lineage>
</organism>
<dbReference type="AlphaFoldDB" id="A0A6A5RE09"/>
<accession>A0A6A5RE09</accession>
<dbReference type="EMBL" id="ML978990">
    <property type="protein sequence ID" value="KAF1924776.1"/>
    <property type="molecule type" value="Genomic_DNA"/>
</dbReference>
<sequence length="151" mass="16436">MRLSSSPPRVFIHAYRMPRRQESQRSASGFAGSTRCHTCGCASSQHGCCAPIRKRKLSAGRSLDITTAKGPAVQSPCLALDLCSRILPPVGPSSLKHKVARPVWVCTARSFLCHTNLPHVRSRPKPHTCHCHFDASISHTDSKSTTPVPES</sequence>
<gene>
    <name evidence="1" type="ORF">M421DRAFT_424414</name>
</gene>
<proteinExistence type="predicted"/>